<name>A0A8E2ASU2_9APHY</name>
<protein>
    <submittedName>
        <fullName evidence="2">Uncharacterized protein</fullName>
    </submittedName>
</protein>
<reference evidence="2 3" key="1">
    <citation type="submission" date="2016-07" db="EMBL/GenBank/DDBJ databases">
        <title>Draft genome of the white-rot fungus Obba rivulosa 3A-2.</title>
        <authorList>
            <consortium name="DOE Joint Genome Institute"/>
            <person name="Miettinen O."/>
            <person name="Riley R."/>
            <person name="Acob R."/>
            <person name="Barry K."/>
            <person name="Cullen D."/>
            <person name="De Vries R."/>
            <person name="Hainaut M."/>
            <person name="Hatakka A."/>
            <person name="Henrissat B."/>
            <person name="Hilden K."/>
            <person name="Kuo R."/>
            <person name="Labutti K."/>
            <person name="Lipzen A."/>
            <person name="Makela M.R."/>
            <person name="Sandor L."/>
            <person name="Spatafora J.W."/>
            <person name="Grigoriev I.V."/>
            <person name="Hibbett D.S."/>
        </authorList>
    </citation>
    <scope>NUCLEOTIDE SEQUENCE [LARGE SCALE GENOMIC DNA]</scope>
    <source>
        <strain evidence="2 3">3A-2</strain>
    </source>
</reference>
<evidence type="ECO:0000256" key="1">
    <source>
        <dbReference type="SAM" id="MobiDB-lite"/>
    </source>
</evidence>
<accession>A0A8E2ASU2</accession>
<dbReference type="EMBL" id="KV722476">
    <property type="protein sequence ID" value="OCH87710.1"/>
    <property type="molecule type" value="Genomic_DNA"/>
</dbReference>
<sequence>MKWNPFKTSSLRRSQSAQFSSGSDSATIVGTKPGRLIDAIQQLSAASKDVPLPQSALRPLLPLLACVLEIMQDDDIDHRTKSSLEHSVDVLTNLLSSEKSKQKSGGKQSRADAQEEDGTHNDRSQQSVIGETSRWETVCSRILGGVQDILNTAQSANVPIPGFGVALSLLSLLVTKVQDTGNNQNMSESLIKRIEEFRELLQSACREIELTVEGSQVPDTIRMLRAQDTLPVADDVTATVQ</sequence>
<feature type="region of interest" description="Disordered" evidence="1">
    <location>
        <begin position="96"/>
        <end position="131"/>
    </location>
</feature>
<evidence type="ECO:0000313" key="3">
    <source>
        <dbReference type="Proteomes" id="UP000250043"/>
    </source>
</evidence>
<organism evidence="2 3">
    <name type="scientific">Obba rivulosa</name>
    <dbReference type="NCBI Taxonomy" id="1052685"/>
    <lineage>
        <taxon>Eukaryota</taxon>
        <taxon>Fungi</taxon>
        <taxon>Dikarya</taxon>
        <taxon>Basidiomycota</taxon>
        <taxon>Agaricomycotina</taxon>
        <taxon>Agaricomycetes</taxon>
        <taxon>Polyporales</taxon>
        <taxon>Gelatoporiaceae</taxon>
        <taxon>Obba</taxon>
    </lineage>
</organism>
<feature type="compositionally biased region" description="Polar residues" evidence="1">
    <location>
        <begin position="1"/>
        <end position="13"/>
    </location>
</feature>
<evidence type="ECO:0000313" key="2">
    <source>
        <dbReference type="EMBL" id="OCH87710.1"/>
    </source>
</evidence>
<feature type="compositionally biased region" description="Low complexity" evidence="1">
    <location>
        <begin position="14"/>
        <end position="26"/>
    </location>
</feature>
<gene>
    <name evidence="2" type="ORF">OBBRIDRAFT_137350</name>
</gene>
<proteinExistence type="predicted"/>
<feature type="compositionally biased region" description="Basic and acidic residues" evidence="1">
    <location>
        <begin position="109"/>
        <end position="123"/>
    </location>
</feature>
<feature type="region of interest" description="Disordered" evidence="1">
    <location>
        <begin position="1"/>
        <end position="30"/>
    </location>
</feature>
<dbReference type="Proteomes" id="UP000250043">
    <property type="component" value="Unassembled WGS sequence"/>
</dbReference>
<dbReference type="AlphaFoldDB" id="A0A8E2ASU2"/>
<keyword evidence="3" id="KW-1185">Reference proteome</keyword>